<accession>A0A9N8WJS6</accession>
<comment type="caution">
    <text evidence="2">The sequence shown here is derived from an EMBL/GenBank/DDBJ whole genome shotgun (WGS) entry which is preliminary data.</text>
</comment>
<keyword evidence="1" id="KW-0472">Membrane</keyword>
<dbReference type="Proteomes" id="UP000789831">
    <property type="component" value="Unassembled WGS sequence"/>
</dbReference>
<keyword evidence="3" id="KW-1185">Reference proteome</keyword>
<dbReference type="AlphaFoldDB" id="A0A9N8WJS6"/>
<reference evidence="2" key="1">
    <citation type="submission" date="2021-06" db="EMBL/GenBank/DDBJ databases">
        <authorList>
            <person name="Kallberg Y."/>
            <person name="Tangrot J."/>
            <person name="Rosling A."/>
        </authorList>
    </citation>
    <scope>NUCLEOTIDE SEQUENCE</scope>
    <source>
        <strain evidence="2">MT106</strain>
    </source>
</reference>
<organism evidence="2 3">
    <name type="scientific">Ambispora gerdemannii</name>
    <dbReference type="NCBI Taxonomy" id="144530"/>
    <lineage>
        <taxon>Eukaryota</taxon>
        <taxon>Fungi</taxon>
        <taxon>Fungi incertae sedis</taxon>
        <taxon>Mucoromycota</taxon>
        <taxon>Glomeromycotina</taxon>
        <taxon>Glomeromycetes</taxon>
        <taxon>Archaeosporales</taxon>
        <taxon>Ambisporaceae</taxon>
        <taxon>Ambispora</taxon>
    </lineage>
</organism>
<name>A0A9N8WJS6_9GLOM</name>
<keyword evidence="1" id="KW-1133">Transmembrane helix</keyword>
<gene>
    <name evidence="2" type="ORF">AGERDE_LOCUS3775</name>
</gene>
<keyword evidence="1" id="KW-0812">Transmembrane</keyword>
<sequence>MCSASTNLMNGQPQNLIQYITVTQLTPQIVTRIVYVPSPVTLMTQQIPSNYATLDQIKKLETLEPVKYPETQQSMFATFATPLTDLSPAPLRRSMATLMQQSFTLVISSQIPTQNSLQVEPNLSHATRIISAFSFPTFQYTATPTFTSFPTTTPYSTETRITRKTPSIFTTSTETSITLPPTRTETAGAWKIAPNQESSLLYLAGFLGIIVSTFLLYIF</sequence>
<proteinExistence type="predicted"/>
<evidence type="ECO:0000256" key="1">
    <source>
        <dbReference type="SAM" id="Phobius"/>
    </source>
</evidence>
<evidence type="ECO:0000313" key="3">
    <source>
        <dbReference type="Proteomes" id="UP000789831"/>
    </source>
</evidence>
<protein>
    <submittedName>
        <fullName evidence="2">9045_t:CDS:1</fullName>
    </submittedName>
</protein>
<evidence type="ECO:0000313" key="2">
    <source>
        <dbReference type="EMBL" id="CAG8491472.1"/>
    </source>
</evidence>
<feature type="transmembrane region" description="Helical" evidence="1">
    <location>
        <begin position="200"/>
        <end position="218"/>
    </location>
</feature>
<dbReference type="EMBL" id="CAJVPL010000393">
    <property type="protein sequence ID" value="CAG8491472.1"/>
    <property type="molecule type" value="Genomic_DNA"/>
</dbReference>
<dbReference type="OrthoDB" id="10523177at2759"/>